<protein>
    <submittedName>
        <fullName evidence="2">Uncharacterized protein</fullName>
    </submittedName>
</protein>
<gene>
    <name evidence="2" type="ORF">R9X50_00343200</name>
</gene>
<dbReference type="AlphaFoldDB" id="A0AAQ3M915"/>
<evidence type="ECO:0000313" key="2">
    <source>
        <dbReference type="EMBL" id="WPH00602.1"/>
    </source>
</evidence>
<sequence length="183" mass="19113">MKASFTLAAAAGLSVANAQYFGLMAARSASPIHFQSIQANGQALWIGKPSAHYCPPEVQTQGDCPNTTDTNFSAGQGELIMGVAVPGGQGVYVDAVSGAIGYNKAHSSSIPQGAITDGWSKTNTNNGYDILSWRDGLLACPADGENGPYQIFAYLPTASYPPNCLGFDAIATNETEPAAWEYI</sequence>
<accession>A0AAQ3M915</accession>
<evidence type="ECO:0000313" key="3">
    <source>
        <dbReference type="Proteomes" id="UP001303373"/>
    </source>
</evidence>
<dbReference type="PANTHER" id="PTHR42047">
    <property type="entry name" value="PROTEIN, PUTATIVE (AFU_ORTHOLOGUE AFUA_6G03560)-RELATED"/>
    <property type="match status" value="1"/>
</dbReference>
<name>A0AAQ3M915_9PEZI</name>
<reference evidence="2 3" key="1">
    <citation type="submission" date="2023-11" db="EMBL/GenBank/DDBJ databases">
        <title>An acidophilic fungus is an integral part of prey digestion in a carnivorous sundew plant.</title>
        <authorList>
            <person name="Tsai I.J."/>
        </authorList>
    </citation>
    <scope>NUCLEOTIDE SEQUENCE [LARGE SCALE GENOMIC DNA]</scope>
    <source>
        <strain evidence="2">169a</strain>
    </source>
</reference>
<dbReference type="PANTHER" id="PTHR42047:SF1">
    <property type="entry name" value="PROTEIN, PUTATIVE (AFU_ORTHOLOGUE AFUA_6G03560)-RELATED"/>
    <property type="match status" value="1"/>
</dbReference>
<keyword evidence="3" id="KW-1185">Reference proteome</keyword>
<proteinExistence type="predicted"/>
<dbReference type="EMBL" id="CP138583">
    <property type="protein sequence ID" value="WPH00602.1"/>
    <property type="molecule type" value="Genomic_DNA"/>
</dbReference>
<organism evidence="2 3">
    <name type="scientific">Acrodontium crateriforme</name>
    <dbReference type="NCBI Taxonomy" id="150365"/>
    <lineage>
        <taxon>Eukaryota</taxon>
        <taxon>Fungi</taxon>
        <taxon>Dikarya</taxon>
        <taxon>Ascomycota</taxon>
        <taxon>Pezizomycotina</taxon>
        <taxon>Dothideomycetes</taxon>
        <taxon>Dothideomycetidae</taxon>
        <taxon>Mycosphaerellales</taxon>
        <taxon>Teratosphaeriaceae</taxon>
        <taxon>Acrodontium</taxon>
    </lineage>
</organism>
<dbReference type="InterPro" id="IPR052820">
    <property type="entry name" value="PhiA_domain"/>
</dbReference>
<feature type="signal peptide" evidence="1">
    <location>
        <begin position="1"/>
        <end position="18"/>
    </location>
</feature>
<dbReference type="Proteomes" id="UP001303373">
    <property type="component" value="Chromosome 4"/>
</dbReference>
<feature type="chain" id="PRO_5042943737" evidence="1">
    <location>
        <begin position="19"/>
        <end position="183"/>
    </location>
</feature>
<evidence type="ECO:0000256" key="1">
    <source>
        <dbReference type="SAM" id="SignalP"/>
    </source>
</evidence>
<keyword evidence="1" id="KW-0732">Signal</keyword>